<comment type="caution">
    <text evidence="3">The sequence shown here is derived from an EMBL/GenBank/DDBJ whole genome shotgun (WGS) entry which is preliminary data.</text>
</comment>
<evidence type="ECO:0000313" key="3">
    <source>
        <dbReference type="EMBL" id="CAK9075627.1"/>
    </source>
</evidence>
<evidence type="ECO:0000256" key="2">
    <source>
        <dbReference type="SAM" id="MobiDB-lite"/>
    </source>
</evidence>
<feature type="coiled-coil region" evidence="1">
    <location>
        <begin position="38"/>
        <end position="100"/>
    </location>
</feature>
<organism evidence="3 4">
    <name type="scientific">Durusdinium trenchii</name>
    <dbReference type="NCBI Taxonomy" id="1381693"/>
    <lineage>
        <taxon>Eukaryota</taxon>
        <taxon>Sar</taxon>
        <taxon>Alveolata</taxon>
        <taxon>Dinophyceae</taxon>
        <taxon>Suessiales</taxon>
        <taxon>Symbiodiniaceae</taxon>
        <taxon>Durusdinium</taxon>
    </lineage>
</organism>
<protein>
    <submittedName>
        <fullName evidence="3">Uncharacterized protein</fullName>
    </submittedName>
</protein>
<dbReference type="EMBL" id="CAXAMM010036324">
    <property type="protein sequence ID" value="CAK9075627.1"/>
    <property type="molecule type" value="Genomic_DNA"/>
</dbReference>
<accession>A0ABP0PHX5</accession>
<reference evidence="3 4" key="1">
    <citation type="submission" date="2024-02" db="EMBL/GenBank/DDBJ databases">
        <authorList>
            <person name="Chen Y."/>
            <person name="Shah S."/>
            <person name="Dougan E. K."/>
            <person name="Thang M."/>
            <person name="Chan C."/>
        </authorList>
    </citation>
    <scope>NUCLEOTIDE SEQUENCE [LARGE SCALE GENOMIC DNA]</scope>
</reference>
<evidence type="ECO:0000313" key="4">
    <source>
        <dbReference type="Proteomes" id="UP001642464"/>
    </source>
</evidence>
<keyword evidence="4" id="KW-1185">Reference proteome</keyword>
<proteinExistence type="predicted"/>
<gene>
    <name evidence="3" type="ORF">SCF082_LOCUS36606</name>
</gene>
<dbReference type="Proteomes" id="UP001642464">
    <property type="component" value="Unassembled WGS sequence"/>
</dbReference>
<feature type="compositionally biased region" description="Low complexity" evidence="2">
    <location>
        <begin position="173"/>
        <end position="187"/>
    </location>
</feature>
<sequence length="187" mass="21143">MRPIPCHRPTMSAQFERSDARQKMQRGYGGQICHDSTATQISQMHAELEDARRQLAEERQVSQKLRELLVTQRAEYTQEIASLKRTKDKLSTEMLDLIQDLERTLSEPCGNREPLATMKRVLSERSLATAMPETGKTEKSERLIPNWNEIIRHFGQKDDDGSSNGSIMTRCASSLSSTTSQTSLSDA</sequence>
<keyword evidence="1" id="KW-0175">Coiled coil</keyword>
<feature type="region of interest" description="Disordered" evidence="2">
    <location>
        <begin position="154"/>
        <end position="187"/>
    </location>
</feature>
<evidence type="ECO:0000256" key="1">
    <source>
        <dbReference type="SAM" id="Coils"/>
    </source>
</evidence>
<name>A0ABP0PHX5_9DINO</name>